<comment type="caution">
    <text evidence="2">The sequence shown here is derived from an EMBL/GenBank/DDBJ whole genome shotgun (WGS) entry which is preliminary data.</text>
</comment>
<accession>A0AAD8YQ48</accession>
<reference evidence="2" key="1">
    <citation type="submission" date="2023-03" db="EMBL/GenBank/DDBJ databases">
        <title>Electrophorus voltai genome.</title>
        <authorList>
            <person name="Bian C."/>
        </authorList>
    </citation>
    <scope>NUCLEOTIDE SEQUENCE</scope>
    <source>
        <strain evidence="2">CB-2022</strain>
        <tissue evidence="2">Muscle</tissue>
    </source>
</reference>
<protein>
    <submittedName>
        <fullName evidence="2">Uncharacterized protein</fullName>
    </submittedName>
</protein>
<evidence type="ECO:0000313" key="3">
    <source>
        <dbReference type="Proteomes" id="UP001239994"/>
    </source>
</evidence>
<sequence>MAVNVIAQSEPRVSSALMFMCCSQVGCVSIRRTGSLRDEGPSTGAGQRHVNRSMELNKAQLGKTTCVSMVDKPFDSIRPCSHALMALMAAMASLELERLRCRIGSRCGRIRQCWQRWASSGPQEEVEYKPYTSDPEGEVEYKPYTSDPDGEVEYKPYTSDPEGEVEYKLYTSDPDGEVEYKPCTSDPDEEVEYKPCTSDPDEEVEYKPCTSDPDEEVEYKPCTSDPDEEVEYKPCTRCGVVSGLSVHVVV</sequence>
<evidence type="ECO:0000313" key="2">
    <source>
        <dbReference type="EMBL" id="KAK1784716.1"/>
    </source>
</evidence>
<organism evidence="2 3">
    <name type="scientific">Electrophorus voltai</name>
    <dbReference type="NCBI Taxonomy" id="2609070"/>
    <lineage>
        <taxon>Eukaryota</taxon>
        <taxon>Metazoa</taxon>
        <taxon>Chordata</taxon>
        <taxon>Craniata</taxon>
        <taxon>Vertebrata</taxon>
        <taxon>Euteleostomi</taxon>
        <taxon>Actinopterygii</taxon>
        <taxon>Neopterygii</taxon>
        <taxon>Teleostei</taxon>
        <taxon>Ostariophysi</taxon>
        <taxon>Gymnotiformes</taxon>
        <taxon>Gymnotoidei</taxon>
        <taxon>Gymnotidae</taxon>
        <taxon>Electrophorus</taxon>
    </lineage>
</organism>
<feature type="region of interest" description="Disordered" evidence="1">
    <location>
        <begin position="124"/>
        <end position="160"/>
    </location>
</feature>
<dbReference type="AlphaFoldDB" id="A0AAD8YQ48"/>
<dbReference type="EMBL" id="JAROKS010000026">
    <property type="protein sequence ID" value="KAK1784716.1"/>
    <property type="molecule type" value="Genomic_DNA"/>
</dbReference>
<feature type="region of interest" description="Disordered" evidence="1">
    <location>
        <begin position="174"/>
        <end position="230"/>
    </location>
</feature>
<evidence type="ECO:0000256" key="1">
    <source>
        <dbReference type="SAM" id="MobiDB-lite"/>
    </source>
</evidence>
<gene>
    <name evidence="2" type="ORF">P4O66_003393</name>
</gene>
<dbReference type="Proteomes" id="UP001239994">
    <property type="component" value="Unassembled WGS sequence"/>
</dbReference>
<proteinExistence type="predicted"/>
<name>A0AAD8YQ48_9TELE</name>
<keyword evidence="3" id="KW-1185">Reference proteome</keyword>